<keyword evidence="2" id="KW-1133">Transmembrane helix</keyword>
<accession>A0A1Y2H9X1</accession>
<keyword evidence="4" id="KW-1185">Reference proteome</keyword>
<evidence type="ECO:0000256" key="2">
    <source>
        <dbReference type="SAM" id="Phobius"/>
    </source>
</evidence>
<feature type="region of interest" description="Disordered" evidence="1">
    <location>
        <begin position="48"/>
        <end position="71"/>
    </location>
</feature>
<feature type="transmembrane region" description="Helical" evidence="2">
    <location>
        <begin position="290"/>
        <end position="312"/>
    </location>
</feature>
<evidence type="ECO:0000313" key="3">
    <source>
        <dbReference type="EMBL" id="ORZ29842.1"/>
    </source>
</evidence>
<comment type="caution">
    <text evidence="3">The sequence shown here is derived from an EMBL/GenBank/DDBJ whole genome shotgun (WGS) entry which is preliminary data.</text>
</comment>
<evidence type="ECO:0000313" key="4">
    <source>
        <dbReference type="Proteomes" id="UP000193411"/>
    </source>
</evidence>
<gene>
    <name evidence="3" type="ORF">BCR44DRAFT_1447572</name>
</gene>
<evidence type="ECO:0000256" key="1">
    <source>
        <dbReference type="SAM" id="MobiDB-lite"/>
    </source>
</evidence>
<organism evidence="3 4">
    <name type="scientific">Catenaria anguillulae PL171</name>
    <dbReference type="NCBI Taxonomy" id="765915"/>
    <lineage>
        <taxon>Eukaryota</taxon>
        <taxon>Fungi</taxon>
        <taxon>Fungi incertae sedis</taxon>
        <taxon>Blastocladiomycota</taxon>
        <taxon>Blastocladiomycetes</taxon>
        <taxon>Blastocladiales</taxon>
        <taxon>Catenariaceae</taxon>
        <taxon>Catenaria</taxon>
    </lineage>
</organism>
<keyword evidence="2" id="KW-0812">Transmembrane</keyword>
<reference evidence="3 4" key="1">
    <citation type="submission" date="2016-07" db="EMBL/GenBank/DDBJ databases">
        <title>Pervasive Adenine N6-methylation of Active Genes in Fungi.</title>
        <authorList>
            <consortium name="DOE Joint Genome Institute"/>
            <person name="Mondo S.J."/>
            <person name="Dannebaum R.O."/>
            <person name="Kuo R.C."/>
            <person name="Labutti K."/>
            <person name="Haridas S."/>
            <person name="Kuo A."/>
            <person name="Salamov A."/>
            <person name="Ahrendt S.R."/>
            <person name="Lipzen A."/>
            <person name="Sullivan W."/>
            <person name="Andreopoulos W.B."/>
            <person name="Clum A."/>
            <person name="Lindquist E."/>
            <person name="Daum C."/>
            <person name="Ramamoorthy G.K."/>
            <person name="Gryganskyi A."/>
            <person name="Culley D."/>
            <person name="Magnuson J.K."/>
            <person name="James T.Y."/>
            <person name="O'Malley M.A."/>
            <person name="Stajich J.E."/>
            <person name="Spatafora J.W."/>
            <person name="Visel A."/>
            <person name="Grigoriev I.V."/>
        </authorList>
    </citation>
    <scope>NUCLEOTIDE SEQUENCE [LARGE SCALE GENOMIC DNA]</scope>
    <source>
        <strain evidence="3 4">PL171</strain>
    </source>
</reference>
<feature type="region of interest" description="Disordered" evidence="1">
    <location>
        <begin position="94"/>
        <end position="126"/>
    </location>
</feature>
<keyword evidence="2" id="KW-0472">Membrane</keyword>
<protein>
    <submittedName>
        <fullName evidence="3">Uncharacterized protein</fullName>
    </submittedName>
</protein>
<dbReference type="EMBL" id="MCFL01000124">
    <property type="protein sequence ID" value="ORZ29842.1"/>
    <property type="molecule type" value="Genomic_DNA"/>
</dbReference>
<feature type="compositionally biased region" description="Polar residues" evidence="1">
    <location>
        <begin position="51"/>
        <end position="61"/>
    </location>
</feature>
<name>A0A1Y2H9X1_9FUNG</name>
<dbReference type="AlphaFoldDB" id="A0A1Y2H9X1"/>
<sequence>MTSPLAPYTMDARTVSKMTHISKLACPTLHFAKRMAILPFLGSGPELTPAASVSESDSPTSAGVVGRPDISSPLPFPDGIADIMLECVAMPPQNTGAAVPTSPQPAQSDAGSSRSSGSRRTRRLPSSSRIVVYDRVDFWPADEGSYDRDRAVKRPLILDLQPPTNRSQSATATAVEPSPDLFVWYSPNFTISAITIGNSTVRSQPSPAPAVSPAAVWSLRGDMDPVGLSILGVQFVREPGSSGGPLRALQFLVHAPPLRPIVRDPNEKVVTTSTSSSMSDDGKVMSPRDAAWIGGGFIAAVAVAVAVVTGLARRRKRRRMAGLGKWHALDEGQLGAADVEVQGELVEGGFVLA</sequence>
<proteinExistence type="predicted"/>
<dbReference type="Proteomes" id="UP000193411">
    <property type="component" value="Unassembled WGS sequence"/>
</dbReference>